<protein>
    <submittedName>
        <fullName evidence="1">Uncharacterized protein</fullName>
    </submittedName>
</protein>
<organism evidence="1 2">
    <name type="scientific">Phascolomyces articulosus</name>
    <dbReference type="NCBI Taxonomy" id="60185"/>
    <lineage>
        <taxon>Eukaryota</taxon>
        <taxon>Fungi</taxon>
        <taxon>Fungi incertae sedis</taxon>
        <taxon>Mucoromycota</taxon>
        <taxon>Mucoromycotina</taxon>
        <taxon>Mucoromycetes</taxon>
        <taxon>Mucorales</taxon>
        <taxon>Lichtheimiaceae</taxon>
        <taxon>Phascolomyces</taxon>
    </lineage>
</organism>
<gene>
    <name evidence="1" type="ORF">BDA99DRAFT_535824</name>
</gene>
<name>A0AAD5KJ79_9FUNG</name>
<dbReference type="EMBL" id="JAIXMP010000009">
    <property type="protein sequence ID" value="KAI9268313.1"/>
    <property type="molecule type" value="Genomic_DNA"/>
</dbReference>
<dbReference type="Proteomes" id="UP001209540">
    <property type="component" value="Unassembled WGS sequence"/>
</dbReference>
<accession>A0AAD5KJ79</accession>
<evidence type="ECO:0000313" key="2">
    <source>
        <dbReference type="Proteomes" id="UP001209540"/>
    </source>
</evidence>
<evidence type="ECO:0000313" key="1">
    <source>
        <dbReference type="EMBL" id="KAI9268313.1"/>
    </source>
</evidence>
<reference evidence="1" key="2">
    <citation type="submission" date="2023-02" db="EMBL/GenBank/DDBJ databases">
        <authorList>
            <consortium name="DOE Joint Genome Institute"/>
            <person name="Mondo S.J."/>
            <person name="Chang Y."/>
            <person name="Wang Y."/>
            <person name="Ahrendt S."/>
            <person name="Andreopoulos W."/>
            <person name="Barry K."/>
            <person name="Beard J."/>
            <person name="Benny G.L."/>
            <person name="Blankenship S."/>
            <person name="Bonito G."/>
            <person name="Cuomo C."/>
            <person name="Desiro A."/>
            <person name="Gervers K.A."/>
            <person name="Hundley H."/>
            <person name="Kuo A."/>
            <person name="LaButti K."/>
            <person name="Lang B.F."/>
            <person name="Lipzen A."/>
            <person name="O'Donnell K."/>
            <person name="Pangilinan J."/>
            <person name="Reynolds N."/>
            <person name="Sandor L."/>
            <person name="Smith M.W."/>
            <person name="Tsang A."/>
            <person name="Grigoriev I.V."/>
            <person name="Stajich J.E."/>
            <person name="Spatafora J.W."/>
        </authorList>
    </citation>
    <scope>NUCLEOTIDE SEQUENCE</scope>
    <source>
        <strain evidence="1">RSA 2281</strain>
    </source>
</reference>
<comment type="caution">
    <text evidence="1">The sequence shown here is derived from an EMBL/GenBank/DDBJ whole genome shotgun (WGS) entry which is preliminary data.</text>
</comment>
<sequence length="278" mass="32934">MTRYNFLFDILYIHGVIRYVKWHHTPTSFFMLRKVKCLKCFQKLKEFLECPIDKEFGDFFRANELNVAVWTWTINAHSAQSIFNLWKDRYSKLPSVDQRQMQKLLFILFPNYNHGTTLIPTFFLNLTTFFNIQYADTSLWNRIMTCTQQDVSLLISNMEVLHQTLIVYLQTDFMNEQREGNIREYTIPCHVSITSITDRYHTNGSDMLLLFYAFQSFSKNNFENLRMEKEIGQILNSIITQKNSIDGNITHCTFCMVLSGLPFLTTKLNDNAKQQFRP</sequence>
<dbReference type="AlphaFoldDB" id="A0AAD5KJ79"/>
<reference evidence="1" key="1">
    <citation type="journal article" date="2022" name="IScience">
        <title>Evolution of zygomycete secretomes and the origins of terrestrial fungal ecologies.</title>
        <authorList>
            <person name="Chang Y."/>
            <person name="Wang Y."/>
            <person name="Mondo S."/>
            <person name="Ahrendt S."/>
            <person name="Andreopoulos W."/>
            <person name="Barry K."/>
            <person name="Beard J."/>
            <person name="Benny G.L."/>
            <person name="Blankenship S."/>
            <person name="Bonito G."/>
            <person name="Cuomo C."/>
            <person name="Desiro A."/>
            <person name="Gervers K.A."/>
            <person name="Hundley H."/>
            <person name="Kuo A."/>
            <person name="LaButti K."/>
            <person name="Lang B.F."/>
            <person name="Lipzen A."/>
            <person name="O'Donnell K."/>
            <person name="Pangilinan J."/>
            <person name="Reynolds N."/>
            <person name="Sandor L."/>
            <person name="Smith M.E."/>
            <person name="Tsang A."/>
            <person name="Grigoriev I.V."/>
            <person name="Stajich J.E."/>
            <person name="Spatafora J.W."/>
        </authorList>
    </citation>
    <scope>NUCLEOTIDE SEQUENCE</scope>
    <source>
        <strain evidence="1">RSA 2281</strain>
    </source>
</reference>
<keyword evidence="2" id="KW-1185">Reference proteome</keyword>
<proteinExistence type="predicted"/>